<dbReference type="EMBL" id="BX294151">
    <property type="protein sequence ID" value="CAD78895.1"/>
    <property type="molecule type" value="Genomic_DNA"/>
</dbReference>
<dbReference type="AlphaFoldDB" id="Q7UEY9"/>
<name>Q7UEY9_RHOBA</name>
<dbReference type="InParanoid" id="Q7UEY9"/>
<dbReference type="Proteomes" id="UP000001025">
    <property type="component" value="Chromosome"/>
</dbReference>
<proteinExistence type="predicted"/>
<organism evidence="1 2">
    <name type="scientific">Rhodopirellula baltica (strain DSM 10527 / NCIMB 13988 / SH1)</name>
    <dbReference type="NCBI Taxonomy" id="243090"/>
    <lineage>
        <taxon>Bacteria</taxon>
        <taxon>Pseudomonadati</taxon>
        <taxon>Planctomycetota</taxon>
        <taxon>Planctomycetia</taxon>
        <taxon>Pirellulales</taxon>
        <taxon>Pirellulaceae</taxon>
        <taxon>Rhodopirellula</taxon>
    </lineage>
</organism>
<accession>Q7UEY9</accession>
<dbReference type="HOGENOM" id="CLU_2809574_0_0_0"/>
<gene>
    <name evidence="1" type="ordered locus">RB10462</name>
</gene>
<dbReference type="STRING" id="243090.RB10462"/>
<dbReference type="KEGG" id="rba:RB10462"/>
<protein>
    <submittedName>
        <fullName evidence="1">Uncharacterized protein</fullName>
    </submittedName>
</protein>
<keyword evidence="2" id="KW-1185">Reference proteome</keyword>
<evidence type="ECO:0000313" key="1">
    <source>
        <dbReference type="EMBL" id="CAD78895.1"/>
    </source>
</evidence>
<sequence>MTTVIAVADSLGGGLSISADSHRLAVKPFVKKCRADKARWIQPRRSTSSTIVTQADEVADVKKASGS</sequence>
<dbReference type="EnsemblBacteria" id="CAD78895">
    <property type="protein sequence ID" value="CAD78895"/>
    <property type="gene ID" value="RB10462"/>
</dbReference>
<evidence type="ECO:0000313" key="2">
    <source>
        <dbReference type="Proteomes" id="UP000001025"/>
    </source>
</evidence>
<reference evidence="1 2" key="1">
    <citation type="journal article" date="2003" name="Proc. Natl. Acad. Sci. U.S.A.">
        <title>Complete genome sequence of the marine planctomycete Pirellula sp. strain 1.</title>
        <authorList>
            <person name="Gloeckner F.O."/>
            <person name="Kube M."/>
            <person name="Bauer M."/>
            <person name="Teeling H."/>
            <person name="Lombardot T."/>
            <person name="Ludwig W."/>
            <person name="Gade D."/>
            <person name="Beck A."/>
            <person name="Borzym K."/>
            <person name="Heitmann K."/>
            <person name="Rabus R."/>
            <person name="Schlesner H."/>
            <person name="Amann R."/>
            <person name="Reinhardt R."/>
        </authorList>
    </citation>
    <scope>NUCLEOTIDE SEQUENCE [LARGE SCALE GENOMIC DNA]</scope>
    <source>
        <strain evidence="2">DSM 10527 / NCIMB 13988 / SH1</strain>
    </source>
</reference>